<sequence length="124" mass="13494">MPEQDRSSGRSDRRRDRTGEVSGAAKDRAPIWIRLSGAGLELAFITIVFGVIGAAIDRHLQSARPTCSAIGGLLGFTLGMIRFIRLATSISNLQRQIEQSRPGGDEPGMTPRDALPPDKRRPND</sequence>
<proteinExistence type="predicted"/>
<keyword evidence="2" id="KW-0472">Membrane</keyword>
<dbReference type="InterPro" id="IPR032820">
    <property type="entry name" value="ATPase_put"/>
</dbReference>
<evidence type="ECO:0000313" key="4">
    <source>
        <dbReference type="Proteomes" id="UP000319004"/>
    </source>
</evidence>
<dbReference type="RefSeq" id="WP_145389665.1">
    <property type="nucleotide sequence ID" value="NZ_CP037423.1"/>
</dbReference>
<keyword evidence="4" id="KW-1185">Reference proteome</keyword>
<evidence type="ECO:0000256" key="1">
    <source>
        <dbReference type="SAM" id="MobiDB-lite"/>
    </source>
</evidence>
<organism evidence="3 4">
    <name type="scientific">Stieleria neptunia</name>
    <dbReference type="NCBI Taxonomy" id="2527979"/>
    <lineage>
        <taxon>Bacteria</taxon>
        <taxon>Pseudomonadati</taxon>
        <taxon>Planctomycetota</taxon>
        <taxon>Planctomycetia</taxon>
        <taxon>Pirellulales</taxon>
        <taxon>Pirellulaceae</taxon>
        <taxon>Stieleria</taxon>
    </lineage>
</organism>
<keyword evidence="2" id="KW-0812">Transmembrane</keyword>
<name>A0A518HXD0_9BACT</name>
<feature type="transmembrane region" description="Helical" evidence="2">
    <location>
        <begin position="68"/>
        <end position="87"/>
    </location>
</feature>
<accession>A0A518HXD0</accession>
<protein>
    <submittedName>
        <fullName evidence="3">F0F1-ATPase subunit</fullName>
    </submittedName>
</protein>
<dbReference type="Pfam" id="PF09527">
    <property type="entry name" value="ATPase_gene1"/>
    <property type="match status" value="1"/>
</dbReference>
<feature type="region of interest" description="Disordered" evidence="1">
    <location>
        <begin position="96"/>
        <end position="124"/>
    </location>
</feature>
<dbReference type="EMBL" id="CP037423">
    <property type="protein sequence ID" value="QDV45518.1"/>
    <property type="molecule type" value="Genomic_DNA"/>
</dbReference>
<feature type="transmembrane region" description="Helical" evidence="2">
    <location>
        <begin position="35"/>
        <end position="56"/>
    </location>
</feature>
<dbReference type="KEGG" id="snep:Enr13x_53970"/>
<feature type="compositionally biased region" description="Basic and acidic residues" evidence="1">
    <location>
        <begin position="115"/>
        <end position="124"/>
    </location>
</feature>
<evidence type="ECO:0000313" key="3">
    <source>
        <dbReference type="EMBL" id="QDV45518.1"/>
    </source>
</evidence>
<feature type="region of interest" description="Disordered" evidence="1">
    <location>
        <begin position="1"/>
        <end position="24"/>
    </location>
</feature>
<gene>
    <name evidence="3" type="ORF">Enr13x_53970</name>
</gene>
<evidence type="ECO:0000256" key="2">
    <source>
        <dbReference type="SAM" id="Phobius"/>
    </source>
</evidence>
<reference evidence="3 4" key="1">
    <citation type="submission" date="2019-03" db="EMBL/GenBank/DDBJ databases">
        <title>Deep-cultivation of Planctomycetes and their phenomic and genomic characterization uncovers novel biology.</title>
        <authorList>
            <person name="Wiegand S."/>
            <person name="Jogler M."/>
            <person name="Boedeker C."/>
            <person name="Pinto D."/>
            <person name="Vollmers J."/>
            <person name="Rivas-Marin E."/>
            <person name="Kohn T."/>
            <person name="Peeters S.H."/>
            <person name="Heuer A."/>
            <person name="Rast P."/>
            <person name="Oberbeckmann S."/>
            <person name="Bunk B."/>
            <person name="Jeske O."/>
            <person name="Meyerdierks A."/>
            <person name="Storesund J.E."/>
            <person name="Kallscheuer N."/>
            <person name="Luecker S."/>
            <person name="Lage O.M."/>
            <person name="Pohl T."/>
            <person name="Merkel B.J."/>
            <person name="Hornburger P."/>
            <person name="Mueller R.-W."/>
            <person name="Bruemmer F."/>
            <person name="Labrenz M."/>
            <person name="Spormann A.M."/>
            <person name="Op den Camp H."/>
            <person name="Overmann J."/>
            <person name="Amann R."/>
            <person name="Jetten M.S.M."/>
            <person name="Mascher T."/>
            <person name="Medema M.H."/>
            <person name="Devos D.P."/>
            <person name="Kaster A.-K."/>
            <person name="Ovreas L."/>
            <person name="Rohde M."/>
            <person name="Galperin M.Y."/>
            <person name="Jogler C."/>
        </authorList>
    </citation>
    <scope>NUCLEOTIDE SEQUENCE [LARGE SCALE GENOMIC DNA]</scope>
    <source>
        <strain evidence="3 4">Enr13</strain>
    </source>
</reference>
<dbReference type="AlphaFoldDB" id="A0A518HXD0"/>
<dbReference type="OrthoDB" id="290049at2"/>
<keyword evidence="2" id="KW-1133">Transmembrane helix</keyword>
<dbReference type="Proteomes" id="UP000319004">
    <property type="component" value="Chromosome"/>
</dbReference>